<protein>
    <recommendedName>
        <fullName evidence="3">Encoded protein</fullName>
    </recommendedName>
</protein>
<proteinExistence type="predicted"/>
<gene>
    <name evidence="1" type="ORF">DUNSADRAFT_5899</name>
</gene>
<evidence type="ECO:0000313" key="2">
    <source>
        <dbReference type="Proteomes" id="UP000815325"/>
    </source>
</evidence>
<name>A0ABQ7GPC5_DUNSA</name>
<evidence type="ECO:0000313" key="1">
    <source>
        <dbReference type="EMBL" id="KAF5836452.1"/>
    </source>
</evidence>
<comment type="caution">
    <text evidence="1">The sequence shown here is derived from an EMBL/GenBank/DDBJ whole genome shotgun (WGS) entry which is preliminary data.</text>
</comment>
<reference evidence="1" key="1">
    <citation type="submission" date="2017-08" db="EMBL/GenBank/DDBJ databases">
        <authorList>
            <person name="Polle J.E."/>
            <person name="Barry K."/>
            <person name="Cushman J."/>
            <person name="Schmutz J."/>
            <person name="Tran D."/>
            <person name="Hathwaick L.T."/>
            <person name="Yim W.C."/>
            <person name="Jenkins J."/>
            <person name="Mckie-Krisberg Z.M."/>
            <person name="Prochnik S."/>
            <person name="Lindquist E."/>
            <person name="Dockter R.B."/>
            <person name="Adam C."/>
            <person name="Molina H."/>
            <person name="Bunkerborg J."/>
            <person name="Jin E."/>
            <person name="Buchheim M."/>
            <person name="Magnuson J."/>
        </authorList>
    </citation>
    <scope>NUCLEOTIDE SEQUENCE</scope>
    <source>
        <strain evidence="1">CCAP 19/18</strain>
    </source>
</reference>
<dbReference type="EMBL" id="MU069659">
    <property type="protein sequence ID" value="KAF5836452.1"/>
    <property type="molecule type" value="Genomic_DNA"/>
</dbReference>
<dbReference type="Proteomes" id="UP000815325">
    <property type="component" value="Unassembled WGS sequence"/>
</dbReference>
<keyword evidence="2" id="KW-1185">Reference proteome</keyword>
<sequence>MLQRVKNCSRNEVAQHLQGCNEHHLHHHLEELSLAEGTHLVGPLQAALERFFPPNRSHHYAQCGIHAPHPCAHVFWAI</sequence>
<evidence type="ECO:0008006" key="3">
    <source>
        <dbReference type="Google" id="ProtNLM"/>
    </source>
</evidence>
<accession>A0ABQ7GPC5</accession>
<organism evidence="1 2">
    <name type="scientific">Dunaliella salina</name>
    <name type="common">Green alga</name>
    <name type="synonym">Protococcus salinus</name>
    <dbReference type="NCBI Taxonomy" id="3046"/>
    <lineage>
        <taxon>Eukaryota</taxon>
        <taxon>Viridiplantae</taxon>
        <taxon>Chlorophyta</taxon>
        <taxon>core chlorophytes</taxon>
        <taxon>Chlorophyceae</taxon>
        <taxon>CS clade</taxon>
        <taxon>Chlamydomonadales</taxon>
        <taxon>Dunaliellaceae</taxon>
        <taxon>Dunaliella</taxon>
    </lineage>
</organism>